<dbReference type="Gene3D" id="4.10.410.10">
    <property type="entry name" value="Pancreatic trypsin inhibitor Kunitz domain"/>
    <property type="match status" value="4"/>
</dbReference>
<dbReference type="AlphaFoldDB" id="A0A0K8RF43"/>
<keyword evidence="4" id="KW-0732">Signal</keyword>
<accession>A0A0K8RF43</accession>
<dbReference type="SUPFAM" id="SSF57362">
    <property type="entry name" value="BPTI-like"/>
    <property type="match status" value="4"/>
</dbReference>
<evidence type="ECO:0000259" key="5">
    <source>
        <dbReference type="PROSITE" id="PS50279"/>
    </source>
</evidence>
<dbReference type="Pfam" id="PF00014">
    <property type="entry name" value="Kunitz_BPTI"/>
    <property type="match status" value="3"/>
</dbReference>
<dbReference type="EMBL" id="GADI01004315">
    <property type="protein sequence ID" value="JAA69493.1"/>
    <property type="molecule type" value="mRNA"/>
</dbReference>
<reference evidence="6" key="1">
    <citation type="submission" date="2012-12" db="EMBL/GenBank/DDBJ databases">
        <title>Identification and characterization of a phenylalanine ammonia-lyase gene family in Isatis indigotica Fort.</title>
        <authorList>
            <person name="Liu Q."/>
            <person name="Chen J."/>
            <person name="Zhou X."/>
            <person name="Di P."/>
            <person name="Xiao Y."/>
            <person name="Xuan H."/>
            <person name="Zhang L."/>
            <person name="Chen W."/>
        </authorList>
    </citation>
    <scope>NUCLEOTIDE SEQUENCE</scope>
    <source>
        <tissue evidence="6">Salivary gland</tissue>
    </source>
</reference>
<keyword evidence="2" id="KW-0722">Serine protease inhibitor</keyword>
<evidence type="ECO:0000256" key="3">
    <source>
        <dbReference type="ARBA" id="ARBA00023157"/>
    </source>
</evidence>
<dbReference type="PANTHER" id="PTHR10083:SF374">
    <property type="entry name" value="BPTI_KUNITZ INHIBITOR DOMAIN-CONTAINING PROTEIN"/>
    <property type="match status" value="1"/>
</dbReference>
<evidence type="ECO:0000256" key="2">
    <source>
        <dbReference type="ARBA" id="ARBA00022900"/>
    </source>
</evidence>
<sequence length="319" mass="35941">MHKEILCTLIAAALGICSGQNSQDENLCLDTPEFGQGREVVKGWSYNSELDKCYVFYHAKRHDYSNENIFLNESACNQRCRPHVPAKCYAQPPLSKGTSDFPFITYDSRTGRCLAIRAPKEDPAKNVFRSNASCTKECRGTDLRLCLNATEADCEYIDGSSYRYDAKEQTCKETSDGSCGGFRSAENCFKRCGILIEKKCTLPIQNITTCEEPTTRYGYNARTERCEEFLGCADGGNSFQEAKECWNHCAPNHRCNMKPDTGRFPRFGFVTRYYFDSNKNVCSSAKKMTKNVPGNTNLFETAQQCEKICKAKYQGDSGH</sequence>
<dbReference type="InterPro" id="IPR036880">
    <property type="entry name" value="Kunitz_BPTI_sf"/>
</dbReference>
<keyword evidence="1" id="KW-0646">Protease inhibitor</keyword>
<dbReference type="CDD" id="cd22625">
    <property type="entry name" value="Kunitz_ixolaris_1"/>
    <property type="match status" value="1"/>
</dbReference>
<dbReference type="InterPro" id="IPR050098">
    <property type="entry name" value="TFPI/VKTCI-like"/>
</dbReference>
<dbReference type="PROSITE" id="PS50279">
    <property type="entry name" value="BPTI_KUNITZ_2"/>
    <property type="match status" value="2"/>
</dbReference>
<feature type="domain" description="BPTI/Kunitz inhibitor" evidence="5">
    <location>
        <begin position="200"/>
        <end position="249"/>
    </location>
</feature>
<dbReference type="GO" id="GO:0005615">
    <property type="term" value="C:extracellular space"/>
    <property type="evidence" value="ECO:0007669"/>
    <property type="project" value="TreeGrafter"/>
</dbReference>
<dbReference type="InterPro" id="IPR002223">
    <property type="entry name" value="Kunitz_BPTI"/>
</dbReference>
<evidence type="ECO:0000256" key="4">
    <source>
        <dbReference type="SAM" id="SignalP"/>
    </source>
</evidence>
<dbReference type="SMART" id="SM00131">
    <property type="entry name" value="KU"/>
    <property type="match status" value="3"/>
</dbReference>
<feature type="chain" id="PRO_5005517577" evidence="4">
    <location>
        <begin position="20"/>
        <end position="319"/>
    </location>
</feature>
<dbReference type="PANTHER" id="PTHR10083">
    <property type="entry name" value="KUNITZ-TYPE PROTEASE INHIBITOR-RELATED"/>
    <property type="match status" value="1"/>
</dbReference>
<protein>
    <submittedName>
        <fullName evidence="6">Putative salivary kunitz domain protein</fullName>
    </submittedName>
</protein>
<name>A0A0K8RF43_IXORI</name>
<keyword evidence="3" id="KW-1015">Disulfide bond</keyword>
<evidence type="ECO:0000256" key="1">
    <source>
        <dbReference type="ARBA" id="ARBA00022690"/>
    </source>
</evidence>
<proteinExistence type="evidence at transcript level"/>
<feature type="domain" description="BPTI/Kunitz inhibitor" evidence="5">
    <location>
        <begin position="255"/>
        <end position="309"/>
    </location>
</feature>
<evidence type="ECO:0000313" key="6">
    <source>
        <dbReference type="EMBL" id="JAA69493.1"/>
    </source>
</evidence>
<feature type="signal peptide" evidence="4">
    <location>
        <begin position="1"/>
        <end position="19"/>
    </location>
</feature>
<dbReference type="GO" id="GO:0004867">
    <property type="term" value="F:serine-type endopeptidase inhibitor activity"/>
    <property type="evidence" value="ECO:0007669"/>
    <property type="project" value="UniProtKB-KW"/>
</dbReference>
<organism evidence="6">
    <name type="scientific">Ixodes ricinus</name>
    <name type="common">Common tick</name>
    <name type="synonym">Acarus ricinus</name>
    <dbReference type="NCBI Taxonomy" id="34613"/>
    <lineage>
        <taxon>Eukaryota</taxon>
        <taxon>Metazoa</taxon>
        <taxon>Ecdysozoa</taxon>
        <taxon>Arthropoda</taxon>
        <taxon>Chelicerata</taxon>
        <taxon>Arachnida</taxon>
        <taxon>Acari</taxon>
        <taxon>Parasitiformes</taxon>
        <taxon>Ixodida</taxon>
        <taxon>Ixodoidea</taxon>
        <taxon>Ixodidae</taxon>
        <taxon>Ixodinae</taxon>
        <taxon>Ixodes</taxon>
    </lineage>
</organism>